<dbReference type="GeneID" id="63692878"/>
<dbReference type="OrthoDB" id="2915840at2759"/>
<protein>
    <submittedName>
        <fullName evidence="1">Uncharacterized protein</fullName>
    </submittedName>
</protein>
<dbReference type="Proteomes" id="UP000019804">
    <property type="component" value="Unassembled WGS sequence"/>
</dbReference>
<organism evidence="1 2">
    <name type="scientific">Aspergillus ruber (strain CBS 135680)</name>
    <dbReference type="NCBI Taxonomy" id="1388766"/>
    <lineage>
        <taxon>Eukaryota</taxon>
        <taxon>Fungi</taxon>
        <taxon>Dikarya</taxon>
        <taxon>Ascomycota</taxon>
        <taxon>Pezizomycotina</taxon>
        <taxon>Eurotiomycetes</taxon>
        <taxon>Eurotiomycetidae</taxon>
        <taxon>Eurotiales</taxon>
        <taxon>Aspergillaceae</taxon>
        <taxon>Aspergillus</taxon>
        <taxon>Aspergillus subgen. Aspergillus</taxon>
    </lineage>
</organism>
<sequence length="227" mass="25918">MFSAILCSPWPEMHLMSNYFMRSAAGSRTSAAGLNQSPDILSRVIVVGAGQLRSGTVTRALTFQNSMVPLWPKHTFMFPEPTTMRPQAIPRSRVLVTSCILSPHPKTRFLKEHNSSPDYRQRAGLGGTWNHDRLYPNLPSQNSYGMYENSDLPMTSAVGHDEGGSNNQSIVVCKINRYLHAWNEKWDLTKRMRFNWTVSLRVYNTRVIDSFKLRLSVDLPTKNENWK</sequence>
<evidence type="ECO:0000313" key="1">
    <source>
        <dbReference type="EMBL" id="EYE99311.1"/>
    </source>
</evidence>
<accession>A0A017SR57</accession>
<dbReference type="Gene3D" id="3.50.50.60">
    <property type="entry name" value="FAD/NAD(P)-binding domain"/>
    <property type="match status" value="1"/>
</dbReference>
<proteinExistence type="predicted"/>
<dbReference type="RefSeq" id="XP_040642999.1">
    <property type="nucleotide sequence ID" value="XM_040777754.1"/>
</dbReference>
<dbReference type="HOGENOM" id="CLU_1219477_0_0_1"/>
<reference evidence="2" key="1">
    <citation type="journal article" date="2014" name="Nat. Commun.">
        <title>Genomic adaptations of the halophilic Dead Sea filamentous fungus Eurotium rubrum.</title>
        <authorList>
            <person name="Kis-Papo T."/>
            <person name="Weig A.R."/>
            <person name="Riley R."/>
            <person name="Persoh D."/>
            <person name="Salamov A."/>
            <person name="Sun H."/>
            <person name="Lipzen A."/>
            <person name="Wasser S.P."/>
            <person name="Rambold G."/>
            <person name="Grigoriev I.V."/>
            <person name="Nevo E."/>
        </authorList>
    </citation>
    <scope>NUCLEOTIDE SEQUENCE [LARGE SCALE GENOMIC DNA]</scope>
    <source>
        <strain evidence="2">CBS 135680</strain>
    </source>
</reference>
<dbReference type="STRING" id="1388766.A0A017SR57"/>
<dbReference type="AlphaFoldDB" id="A0A017SR57"/>
<dbReference type="InterPro" id="IPR036188">
    <property type="entry name" value="FAD/NAD-bd_sf"/>
</dbReference>
<keyword evidence="2" id="KW-1185">Reference proteome</keyword>
<evidence type="ECO:0000313" key="2">
    <source>
        <dbReference type="Proteomes" id="UP000019804"/>
    </source>
</evidence>
<dbReference type="EMBL" id="KK088412">
    <property type="protein sequence ID" value="EYE99311.1"/>
    <property type="molecule type" value="Genomic_DNA"/>
</dbReference>
<name>A0A017SR57_ASPRC</name>
<gene>
    <name evidence="1" type="ORF">EURHEDRAFT_135576</name>
</gene>